<proteinExistence type="predicted"/>
<dbReference type="PANTHER" id="PTHR31659">
    <property type="entry name" value="PROTEIN: UPF0503-LIKE PROTEIN, PUTATIVE (DUF740)-RELATED"/>
    <property type="match status" value="1"/>
</dbReference>
<dbReference type="InterPro" id="IPR008004">
    <property type="entry name" value="OCTOPUS-like"/>
</dbReference>
<dbReference type="AlphaFoldDB" id="A0A811QI53"/>
<evidence type="ECO:0000256" key="1">
    <source>
        <dbReference type="SAM" id="MobiDB-lite"/>
    </source>
</evidence>
<feature type="compositionally biased region" description="Low complexity" evidence="1">
    <location>
        <begin position="455"/>
        <end position="478"/>
    </location>
</feature>
<feature type="compositionally biased region" description="Basic and acidic residues" evidence="1">
    <location>
        <begin position="138"/>
        <end position="155"/>
    </location>
</feature>
<reference evidence="2" key="1">
    <citation type="submission" date="2020-10" db="EMBL/GenBank/DDBJ databases">
        <authorList>
            <person name="Han B."/>
            <person name="Lu T."/>
            <person name="Zhao Q."/>
            <person name="Huang X."/>
            <person name="Zhao Y."/>
        </authorList>
    </citation>
    <scope>NUCLEOTIDE SEQUENCE</scope>
</reference>
<feature type="compositionally biased region" description="Polar residues" evidence="1">
    <location>
        <begin position="504"/>
        <end position="521"/>
    </location>
</feature>
<feature type="region of interest" description="Disordered" evidence="1">
    <location>
        <begin position="178"/>
        <end position="197"/>
    </location>
</feature>
<feature type="region of interest" description="Disordered" evidence="1">
    <location>
        <begin position="504"/>
        <end position="542"/>
    </location>
</feature>
<feature type="compositionally biased region" description="Basic residues" evidence="1">
    <location>
        <begin position="533"/>
        <end position="542"/>
    </location>
</feature>
<name>A0A811QI53_9POAL</name>
<feature type="compositionally biased region" description="Low complexity" evidence="1">
    <location>
        <begin position="100"/>
        <end position="113"/>
    </location>
</feature>
<feature type="region of interest" description="Disordered" evidence="1">
    <location>
        <begin position="137"/>
        <end position="165"/>
    </location>
</feature>
<keyword evidence="3" id="KW-1185">Reference proteome</keyword>
<gene>
    <name evidence="2" type="ORF">NCGR_LOCUS39092</name>
</gene>
<dbReference type="Pfam" id="PF05340">
    <property type="entry name" value="DUF740"/>
    <property type="match status" value="3"/>
</dbReference>
<dbReference type="OrthoDB" id="758624at2759"/>
<feature type="region of interest" description="Disordered" evidence="1">
    <location>
        <begin position="76"/>
        <end position="121"/>
    </location>
</feature>
<sequence>MDPSASVSVCRLHPGVAVTGFCPACLRDRLAGLHPPSAADLRRCKSFSYARSAAAVEPQRRSCDLFRHGQPIAAAVQEEEEEEDHHQQEPGRSHSHQQPKKSSSLGGLLGKKLQQWRRKSKKEPVAVVIPVPLPEMEMPARHRPSCDADPRRASWDARSGPVPALGRLPASMLSLPVEEDEDYDDSMAPPAVPRSDGQIPVEEDYCYYYDNAAAVAAVPGGSVQTRDYYLDSSSSSRRRRSVDRSTTSGRNSFSDANNSEATCRMMMMNGATANGNARVSPAGIAAERLYHYHEAHHHHHQSVLVHHQYCSREDEAELQQQGPNNLRADDFSGSFGSAFPFRDGVPASKPDKKGIKGWSIWGLISKKSSSSSRKYSAEAAAAAGGAAAAAGGGGGEYEYPWPELRARGYNGQMLRCNSSISARSSFSGTGTGSGNLSGRRSISGLDMRDAAARYNNNNNNGGFRTRNLSTTRSSSYSRSGHHDLDPAIAPQMGVGMGMQYHNQQQLGSGRQPNIPRRSSSNSKHEFSSLPAKAKSRRSTLGL</sequence>
<accession>A0A811QI53</accession>
<dbReference type="EMBL" id="CAJGYO010000010">
    <property type="protein sequence ID" value="CAD6255550.1"/>
    <property type="molecule type" value="Genomic_DNA"/>
</dbReference>
<feature type="region of interest" description="Disordered" evidence="1">
    <location>
        <begin position="422"/>
        <end position="441"/>
    </location>
</feature>
<feature type="region of interest" description="Disordered" evidence="1">
    <location>
        <begin position="454"/>
        <end position="488"/>
    </location>
</feature>
<protein>
    <submittedName>
        <fullName evidence="2">Uncharacterized protein</fullName>
    </submittedName>
</protein>
<comment type="caution">
    <text evidence="2">The sequence shown here is derived from an EMBL/GenBank/DDBJ whole genome shotgun (WGS) entry which is preliminary data.</text>
</comment>
<feature type="region of interest" description="Disordered" evidence="1">
    <location>
        <begin position="228"/>
        <end position="257"/>
    </location>
</feature>
<dbReference type="PANTHER" id="PTHR31659:SF4">
    <property type="entry name" value="OS11G0707900 PROTEIN"/>
    <property type="match status" value="1"/>
</dbReference>
<organism evidence="2 3">
    <name type="scientific">Miscanthus lutarioriparius</name>
    <dbReference type="NCBI Taxonomy" id="422564"/>
    <lineage>
        <taxon>Eukaryota</taxon>
        <taxon>Viridiplantae</taxon>
        <taxon>Streptophyta</taxon>
        <taxon>Embryophyta</taxon>
        <taxon>Tracheophyta</taxon>
        <taxon>Spermatophyta</taxon>
        <taxon>Magnoliopsida</taxon>
        <taxon>Liliopsida</taxon>
        <taxon>Poales</taxon>
        <taxon>Poaceae</taxon>
        <taxon>PACMAD clade</taxon>
        <taxon>Panicoideae</taxon>
        <taxon>Andropogonodae</taxon>
        <taxon>Andropogoneae</taxon>
        <taxon>Saccharinae</taxon>
        <taxon>Miscanthus</taxon>
    </lineage>
</organism>
<evidence type="ECO:0000313" key="2">
    <source>
        <dbReference type="EMBL" id="CAD6255550.1"/>
    </source>
</evidence>
<evidence type="ECO:0000313" key="3">
    <source>
        <dbReference type="Proteomes" id="UP000604825"/>
    </source>
</evidence>
<dbReference type="Proteomes" id="UP000604825">
    <property type="component" value="Unassembled WGS sequence"/>
</dbReference>